<evidence type="ECO:0000256" key="3">
    <source>
        <dbReference type="ARBA" id="ARBA00022741"/>
    </source>
</evidence>
<dbReference type="InterPro" id="IPR002173">
    <property type="entry name" value="Carboh/pur_kinase_PfkB_CS"/>
</dbReference>
<dbReference type="Proteomes" id="UP001412067">
    <property type="component" value="Unassembled WGS sequence"/>
</dbReference>
<dbReference type="EMBL" id="JBBWWR010000012">
    <property type="protein sequence ID" value="KAK8958745.1"/>
    <property type="molecule type" value="Genomic_DNA"/>
</dbReference>
<organism evidence="8 9">
    <name type="scientific">Platanthera guangdongensis</name>
    <dbReference type="NCBI Taxonomy" id="2320717"/>
    <lineage>
        <taxon>Eukaryota</taxon>
        <taxon>Viridiplantae</taxon>
        <taxon>Streptophyta</taxon>
        <taxon>Embryophyta</taxon>
        <taxon>Tracheophyta</taxon>
        <taxon>Spermatophyta</taxon>
        <taxon>Magnoliopsida</taxon>
        <taxon>Liliopsida</taxon>
        <taxon>Asparagales</taxon>
        <taxon>Orchidaceae</taxon>
        <taxon>Orchidoideae</taxon>
        <taxon>Orchideae</taxon>
        <taxon>Orchidinae</taxon>
        <taxon>Platanthera</taxon>
    </lineage>
</organism>
<keyword evidence="3" id="KW-0547">Nucleotide-binding</keyword>
<proteinExistence type="inferred from homology"/>
<dbReference type="InterPro" id="IPR029056">
    <property type="entry name" value="Ribokinase-like"/>
</dbReference>
<evidence type="ECO:0000313" key="9">
    <source>
        <dbReference type="Proteomes" id="UP001412067"/>
    </source>
</evidence>
<dbReference type="InterPro" id="IPR011611">
    <property type="entry name" value="PfkB_dom"/>
</dbReference>
<comment type="caution">
    <text evidence="8">The sequence shown here is derived from an EMBL/GenBank/DDBJ whole genome shotgun (WGS) entry which is preliminary data.</text>
</comment>
<evidence type="ECO:0000256" key="2">
    <source>
        <dbReference type="ARBA" id="ARBA00022679"/>
    </source>
</evidence>
<keyword evidence="5" id="KW-0067">ATP-binding</keyword>
<name>A0ABR2M515_9ASPA</name>
<dbReference type="Gene3D" id="3.40.1190.20">
    <property type="match status" value="1"/>
</dbReference>
<keyword evidence="6" id="KW-0119">Carbohydrate metabolism</keyword>
<evidence type="ECO:0000256" key="6">
    <source>
        <dbReference type="ARBA" id="ARBA00023277"/>
    </source>
</evidence>
<evidence type="ECO:0000256" key="5">
    <source>
        <dbReference type="ARBA" id="ARBA00022840"/>
    </source>
</evidence>
<dbReference type="InterPro" id="IPR050306">
    <property type="entry name" value="PfkB_Carbo_kinase"/>
</dbReference>
<comment type="similarity">
    <text evidence="1">Belongs to the carbohydrate kinase PfkB family.</text>
</comment>
<keyword evidence="4" id="KW-0418">Kinase</keyword>
<keyword evidence="2" id="KW-0808">Transferase</keyword>
<dbReference type="SUPFAM" id="SSF53613">
    <property type="entry name" value="Ribokinase-like"/>
    <property type="match status" value="1"/>
</dbReference>
<keyword evidence="9" id="KW-1185">Reference proteome</keyword>
<dbReference type="PANTHER" id="PTHR43085">
    <property type="entry name" value="HEXOKINASE FAMILY MEMBER"/>
    <property type="match status" value="1"/>
</dbReference>
<dbReference type="PANTHER" id="PTHR43085:SF24">
    <property type="entry name" value="FRUCTOKINASE-4-RELATED"/>
    <property type="match status" value="1"/>
</dbReference>
<reference evidence="8 9" key="1">
    <citation type="journal article" date="2022" name="Nat. Plants">
        <title>Genomes of leafy and leafless Platanthera orchids illuminate the evolution of mycoheterotrophy.</title>
        <authorList>
            <person name="Li M.H."/>
            <person name="Liu K.W."/>
            <person name="Li Z."/>
            <person name="Lu H.C."/>
            <person name="Ye Q.L."/>
            <person name="Zhang D."/>
            <person name="Wang J.Y."/>
            <person name="Li Y.F."/>
            <person name="Zhong Z.M."/>
            <person name="Liu X."/>
            <person name="Yu X."/>
            <person name="Liu D.K."/>
            <person name="Tu X.D."/>
            <person name="Liu B."/>
            <person name="Hao Y."/>
            <person name="Liao X.Y."/>
            <person name="Jiang Y.T."/>
            <person name="Sun W.H."/>
            <person name="Chen J."/>
            <person name="Chen Y.Q."/>
            <person name="Ai Y."/>
            <person name="Zhai J.W."/>
            <person name="Wu S.S."/>
            <person name="Zhou Z."/>
            <person name="Hsiao Y.Y."/>
            <person name="Wu W.L."/>
            <person name="Chen Y.Y."/>
            <person name="Lin Y.F."/>
            <person name="Hsu J.L."/>
            <person name="Li C.Y."/>
            <person name="Wang Z.W."/>
            <person name="Zhao X."/>
            <person name="Zhong W.Y."/>
            <person name="Ma X.K."/>
            <person name="Ma L."/>
            <person name="Huang J."/>
            <person name="Chen G.Z."/>
            <person name="Huang M.Z."/>
            <person name="Huang L."/>
            <person name="Peng D.H."/>
            <person name="Luo Y.B."/>
            <person name="Zou S.Q."/>
            <person name="Chen S.P."/>
            <person name="Lan S."/>
            <person name="Tsai W.C."/>
            <person name="Van de Peer Y."/>
            <person name="Liu Z.J."/>
        </authorList>
    </citation>
    <scope>NUCLEOTIDE SEQUENCE [LARGE SCALE GENOMIC DNA]</scope>
    <source>
        <strain evidence="8">Lor288</strain>
    </source>
</reference>
<dbReference type="PROSITE" id="PS00583">
    <property type="entry name" value="PFKB_KINASES_1"/>
    <property type="match status" value="1"/>
</dbReference>
<sequence length="195" mass="20869">MEASKEDSGSGGGEGIVVCFGEMLVDFVSTVSGVSLAESPSFVKAPGGAPANVSISVSKLGGRSAFIGKLGDDEFGRMLSGVLRDNGVSVSGVRFEGVARTALAFVSLRSDGEREFMFYRHPSADMLLSPAELDLELIRRKKRKKPATKVSSPATSVAKTSMAAFEEEPKRIRIVEEVERVRVLQEKEAAKARVE</sequence>
<accession>A0ABR2M515</accession>
<evidence type="ECO:0000256" key="4">
    <source>
        <dbReference type="ARBA" id="ARBA00022777"/>
    </source>
</evidence>
<feature type="domain" description="Carbohydrate kinase PfkB" evidence="7">
    <location>
        <begin position="17"/>
        <end position="133"/>
    </location>
</feature>
<dbReference type="Pfam" id="PF00294">
    <property type="entry name" value="PfkB"/>
    <property type="match status" value="1"/>
</dbReference>
<evidence type="ECO:0000256" key="1">
    <source>
        <dbReference type="ARBA" id="ARBA00010688"/>
    </source>
</evidence>
<evidence type="ECO:0000313" key="8">
    <source>
        <dbReference type="EMBL" id="KAK8958745.1"/>
    </source>
</evidence>
<evidence type="ECO:0000259" key="7">
    <source>
        <dbReference type="Pfam" id="PF00294"/>
    </source>
</evidence>
<protein>
    <submittedName>
        <fullName evidence="8">Fructokinase-3</fullName>
    </submittedName>
</protein>
<gene>
    <name evidence="8" type="ORF">KSP40_PGU016804</name>
</gene>